<dbReference type="PANTHER" id="PTHR43406">
    <property type="entry name" value="TRYPTOPHAN SYNTHASE, ALPHA CHAIN"/>
    <property type="match status" value="1"/>
</dbReference>
<keyword evidence="6 8" id="KW-0456">Lyase</keyword>
<dbReference type="HAMAP" id="MF_00131">
    <property type="entry name" value="Trp_synth_alpha"/>
    <property type="match status" value="1"/>
</dbReference>
<dbReference type="Gene3D" id="3.20.20.70">
    <property type="entry name" value="Aldolase class I"/>
    <property type="match status" value="1"/>
</dbReference>
<dbReference type="EC" id="4.2.1.20" evidence="8"/>
<dbReference type="AlphaFoldDB" id="A0A1M4W371"/>
<dbReference type="Pfam" id="PF00290">
    <property type="entry name" value="Trp_syntA"/>
    <property type="match status" value="1"/>
</dbReference>
<reference evidence="10 11" key="1">
    <citation type="submission" date="2016-11" db="EMBL/GenBank/DDBJ databases">
        <authorList>
            <person name="Jaros S."/>
            <person name="Januszkiewicz K."/>
            <person name="Wedrychowicz H."/>
        </authorList>
    </citation>
    <scope>NUCLEOTIDE SEQUENCE [LARGE SCALE GENOMIC DNA]</scope>
    <source>
        <strain evidence="10 11">DSM 25660</strain>
    </source>
</reference>
<dbReference type="PANTHER" id="PTHR43406:SF1">
    <property type="entry name" value="TRYPTOPHAN SYNTHASE ALPHA CHAIN, CHLOROPLASTIC"/>
    <property type="match status" value="1"/>
</dbReference>
<evidence type="ECO:0000256" key="3">
    <source>
        <dbReference type="ARBA" id="ARBA00022605"/>
    </source>
</evidence>
<dbReference type="OrthoDB" id="9804578at2"/>
<evidence type="ECO:0000256" key="5">
    <source>
        <dbReference type="ARBA" id="ARBA00023141"/>
    </source>
</evidence>
<keyword evidence="4 8" id="KW-0822">Tryptophan biosynthesis</keyword>
<dbReference type="InterPro" id="IPR002028">
    <property type="entry name" value="Trp_synthase_suA"/>
</dbReference>
<evidence type="ECO:0000256" key="9">
    <source>
        <dbReference type="RuleBase" id="RU003662"/>
    </source>
</evidence>
<evidence type="ECO:0000256" key="2">
    <source>
        <dbReference type="ARBA" id="ARBA00011270"/>
    </source>
</evidence>
<accession>A0A1M4W371</accession>
<dbReference type="RefSeq" id="WP_073360438.1">
    <property type="nucleotide sequence ID" value="NZ_FQVQ01000001.1"/>
</dbReference>
<gene>
    <name evidence="8" type="primary">trpA</name>
    <name evidence="10" type="ORF">SAMN05444377_101154</name>
</gene>
<keyword evidence="5 8" id="KW-0057">Aromatic amino acid biosynthesis</keyword>
<dbReference type="UniPathway" id="UPA00035">
    <property type="reaction ID" value="UER00044"/>
</dbReference>
<dbReference type="NCBIfam" id="TIGR00262">
    <property type="entry name" value="trpA"/>
    <property type="match status" value="1"/>
</dbReference>
<name>A0A1M4W371_9FLAO</name>
<comment type="pathway">
    <text evidence="1 8">Amino-acid biosynthesis; L-tryptophan biosynthesis; L-tryptophan from chorismate: step 5/5.</text>
</comment>
<dbReference type="InterPro" id="IPR011060">
    <property type="entry name" value="RibuloseP-bd_barrel"/>
</dbReference>
<feature type="active site" description="Proton acceptor" evidence="8">
    <location>
        <position position="58"/>
    </location>
</feature>
<dbReference type="Proteomes" id="UP000184147">
    <property type="component" value="Unassembled WGS sequence"/>
</dbReference>
<evidence type="ECO:0000256" key="7">
    <source>
        <dbReference type="ARBA" id="ARBA00049047"/>
    </source>
</evidence>
<dbReference type="SUPFAM" id="SSF51366">
    <property type="entry name" value="Ribulose-phoshate binding barrel"/>
    <property type="match status" value="1"/>
</dbReference>
<evidence type="ECO:0000256" key="8">
    <source>
        <dbReference type="HAMAP-Rule" id="MF_00131"/>
    </source>
</evidence>
<comment type="catalytic activity">
    <reaction evidence="7 8">
        <text>(1S,2R)-1-C-(indol-3-yl)glycerol 3-phosphate + L-serine = D-glyceraldehyde 3-phosphate + L-tryptophan + H2O</text>
        <dbReference type="Rhea" id="RHEA:10532"/>
        <dbReference type="ChEBI" id="CHEBI:15377"/>
        <dbReference type="ChEBI" id="CHEBI:33384"/>
        <dbReference type="ChEBI" id="CHEBI:57912"/>
        <dbReference type="ChEBI" id="CHEBI:58866"/>
        <dbReference type="ChEBI" id="CHEBI:59776"/>
        <dbReference type="EC" id="4.2.1.20"/>
    </reaction>
</comment>
<dbReference type="STRING" id="1124188.SAMN05444377_101154"/>
<dbReference type="PROSITE" id="PS00167">
    <property type="entry name" value="TRP_SYNTHASE_ALPHA"/>
    <property type="match status" value="1"/>
</dbReference>
<dbReference type="InterPro" id="IPR018204">
    <property type="entry name" value="Trp_synthase_alpha_AS"/>
</dbReference>
<keyword evidence="11" id="KW-1185">Reference proteome</keyword>
<keyword evidence="3 8" id="KW-0028">Amino-acid biosynthesis</keyword>
<protein>
    <recommendedName>
        <fullName evidence="8">Tryptophan synthase alpha chain</fullName>
        <ecNumber evidence="8">4.2.1.20</ecNumber>
    </recommendedName>
</protein>
<evidence type="ECO:0000313" key="11">
    <source>
        <dbReference type="Proteomes" id="UP000184147"/>
    </source>
</evidence>
<evidence type="ECO:0000256" key="6">
    <source>
        <dbReference type="ARBA" id="ARBA00023239"/>
    </source>
</evidence>
<proteinExistence type="inferred from homology"/>
<feature type="active site" description="Proton acceptor" evidence="8">
    <location>
        <position position="47"/>
    </location>
</feature>
<dbReference type="GO" id="GO:0004834">
    <property type="term" value="F:tryptophan synthase activity"/>
    <property type="evidence" value="ECO:0007669"/>
    <property type="project" value="UniProtKB-UniRule"/>
</dbReference>
<evidence type="ECO:0000256" key="4">
    <source>
        <dbReference type="ARBA" id="ARBA00022822"/>
    </source>
</evidence>
<evidence type="ECO:0000313" key="10">
    <source>
        <dbReference type="EMBL" id="SHE75688.1"/>
    </source>
</evidence>
<comment type="subunit">
    <text evidence="2 8">Tetramer of two alpha and two beta chains.</text>
</comment>
<sequence>MKNRLQTLMEKGSKPLLSIYYTAGFPTLDATIPLAEFLEQQGVDSLEIGFPFSDPLADGPLIQASSSQAIENGMTLSVLFEQLKNLRDRVTIPVVLMGYLNPVLQMGEIAFLEACAQVGVDGVLLPDLPLDYFEKNLKIHYERLGIAPIFLITPETAEARIREIDRLSEGFMYQVASNSITGSEASLTAQTAYFERIAAMQLRNPCLIGFGIHNRETFELATTYSRGAIVGSAFIKQLQAQEGDWEKLVPFLNQFRNKELIL</sequence>
<comment type="similarity">
    <text evidence="8 9">Belongs to the TrpA family.</text>
</comment>
<dbReference type="EMBL" id="FQVQ01000001">
    <property type="protein sequence ID" value="SHE75688.1"/>
    <property type="molecule type" value="Genomic_DNA"/>
</dbReference>
<evidence type="ECO:0000256" key="1">
    <source>
        <dbReference type="ARBA" id="ARBA00004733"/>
    </source>
</evidence>
<dbReference type="CDD" id="cd04724">
    <property type="entry name" value="Tryptophan_synthase_alpha"/>
    <property type="match status" value="1"/>
</dbReference>
<comment type="function">
    <text evidence="8">The alpha subunit is responsible for the aldol cleavage of indoleglycerol phosphate to indole and glyceraldehyde 3-phosphate.</text>
</comment>
<dbReference type="InterPro" id="IPR013785">
    <property type="entry name" value="Aldolase_TIM"/>
</dbReference>
<dbReference type="GO" id="GO:0005829">
    <property type="term" value="C:cytosol"/>
    <property type="evidence" value="ECO:0007669"/>
    <property type="project" value="TreeGrafter"/>
</dbReference>
<organism evidence="10 11">
    <name type="scientific">Flavobacterium fontis</name>
    <dbReference type="NCBI Taxonomy" id="1124188"/>
    <lineage>
        <taxon>Bacteria</taxon>
        <taxon>Pseudomonadati</taxon>
        <taxon>Bacteroidota</taxon>
        <taxon>Flavobacteriia</taxon>
        <taxon>Flavobacteriales</taxon>
        <taxon>Flavobacteriaceae</taxon>
        <taxon>Flavobacterium</taxon>
    </lineage>
</organism>